<evidence type="ECO:0000313" key="2">
    <source>
        <dbReference type="Proteomes" id="UP000037387"/>
    </source>
</evidence>
<dbReference type="InterPro" id="IPR027417">
    <property type="entry name" value="P-loop_NTPase"/>
</dbReference>
<reference evidence="1 2" key="1">
    <citation type="journal article" date="2015" name="Sci. Rep.">
        <title>Functional and structural properties of a novel cellulosome-like multienzyme complex: efficient glycoside hydrolysis of water-insoluble 7-xylosyl-10-deacetylpaclitaxel.</title>
        <authorList>
            <person name="Dou T.Y."/>
            <person name="Luan H.W."/>
            <person name="Ge G.B."/>
            <person name="Dong M.M."/>
            <person name="Zou H.F."/>
            <person name="He Y.Q."/>
            <person name="Cui P."/>
            <person name="Wang J.Y."/>
            <person name="Hao D.C."/>
            <person name="Yang S.L."/>
            <person name="Yang L."/>
        </authorList>
    </citation>
    <scope>NUCLEOTIDE SEQUENCE [LARGE SCALE GENOMIC DNA]</scope>
    <source>
        <strain evidence="1 2">F16</strain>
    </source>
</reference>
<comment type="caution">
    <text evidence="1">The sequence shown here is derived from an EMBL/GenBank/DDBJ whole genome shotgun (WGS) entry which is preliminary data.</text>
</comment>
<dbReference type="RefSeq" id="WP_053370125.1">
    <property type="nucleotide sequence ID" value="NZ_KQ435289.1"/>
</dbReference>
<organism evidence="1 2">
    <name type="scientific">Cellulosimicrobium cellulans F16</name>
    <dbReference type="NCBI Taxonomy" id="1350482"/>
    <lineage>
        <taxon>Bacteria</taxon>
        <taxon>Bacillati</taxon>
        <taxon>Actinomycetota</taxon>
        <taxon>Actinomycetes</taxon>
        <taxon>Micrococcales</taxon>
        <taxon>Promicromonosporaceae</taxon>
        <taxon>Cellulosimicrobium</taxon>
    </lineage>
</organism>
<protein>
    <recommendedName>
        <fullName evidence="3">HPr kinase/phosphorylase C-terminal domain-containing protein</fullName>
    </recommendedName>
</protein>
<dbReference type="Gene3D" id="3.40.50.300">
    <property type="entry name" value="P-loop containing nucleotide triphosphate hydrolases"/>
    <property type="match status" value="1"/>
</dbReference>
<evidence type="ECO:0008006" key="3">
    <source>
        <dbReference type="Google" id="ProtNLM"/>
    </source>
</evidence>
<evidence type="ECO:0000313" key="1">
    <source>
        <dbReference type="EMBL" id="KON74092.1"/>
    </source>
</evidence>
<sequence length="322" mass="34516">MTSRAARDDAEREHVRLYGLHVASELPLHQDRPADPAEPVDVTVLWGDPARDVDEPEGARVLLDYADGDRAFYTFYELPAGDYLLRFHRTCDVQVSADLATVRVHLRDGADPGVAAILVTGAVLSFQLYLRGVAVLHGSAVDVGGRAVAFVGASGMGKSTMATLLCAAGGAVITDDVLRVDLDGPPSVRLGASELRLRKGADVLVERFAGDDPAVRTSADARQVLRLGGGADDALPLAAIIVPWPDREHTELEVERVEPTVAVFALITYARLLGWQDKAVVDRHFAQVAQIARTVPVFRARVPWGPPFAPDLAEALLAAVVD</sequence>
<proteinExistence type="predicted"/>
<dbReference type="SUPFAM" id="SSF53795">
    <property type="entry name" value="PEP carboxykinase-like"/>
    <property type="match status" value="1"/>
</dbReference>
<keyword evidence="2" id="KW-1185">Reference proteome</keyword>
<dbReference type="Proteomes" id="UP000037387">
    <property type="component" value="Unassembled WGS sequence"/>
</dbReference>
<name>A0A0M0F9P3_CELCE</name>
<dbReference type="PATRIC" id="fig|1350482.3.peg.1658"/>
<gene>
    <name evidence="1" type="ORF">M768_08280</name>
</gene>
<dbReference type="AlphaFoldDB" id="A0A0M0F9P3"/>
<accession>A0A0M0F9P3</accession>
<dbReference type="EMBL" id="ATNL01000007">
    <property type="protein sequence ID" value="KON74092.1"/>
    <property type="molecule type" value="Genomic_DNA"/>
</dbReference>